<evidence type="ECO:0000256" key="3">
    <source>
        <dbReference type="ARBA" id="ARBA00023274"/>
    </source>
</evidence>
<dbReference type="AlphaFoldDB" id="A0A0F6W464"/>
<dbReference type="PANTHER" id="PTHR39080:SF1">
    <property type="entry name" value="LARGE RIBOSOMAL SUBUNIT PROTEIN BL28A"/>
    <property type="match status" value="1"/>
</dbReference>
<dbReference type="EMBL" id="CP011125">
    <property type="protein sequence ID" value="AKF07043.1"/>
    <property type="molecule type" value="Genomic_DNA"/>
</dbReference>
<dbReference type="InterPro" id="IPR001383">
    <property type="entry name" value="Ribosomal_bL28_bact-type"/>
</dbReference>
<dbReference type="GO" id="GO:0006412">
    <property type="term" value="P:translation"/>
    <property type="evidence" value="ECO:0007669"/>
    <property type="project" value="UniProtKB-UniRule"/>
</dbReference>
<dbReference type="RefSeq" id="WP_075097569.1">
    <property type="nucleotide sequence ID" value="NZ_CP011125.1"/>
</dbReference>
<evidence type="ECO:0000256" key="4">
    <source>
        <dbReference type="ARBA" id="ARBA00035174"/>
    </source>
</evidence>
<dbReference type="PANTHER" id="PTHR39080">
    <property type="entry name" value="50S RIBOSOMAL PROTEIN L28"/>
    <property type="match status" value="1"/>
</dbReference>
<dbReference type="OrthoDB" id="9805609at2"/>
<evidence type="ECO:0000256" key="2">
    <source>
        <dbReference type="ARBA" id="ARBA00022980"/>
    </source>
</evidence>
<dbReference type="KEGG" id="samy:DB32_004192"/>
<organism evidence="6 7">
    <name type="scientific">Sandaracinus amylolyticus</name>
    <dbReference type="NCBI Taxonomy" id="927083"/>
    <lineage>
        <taxon>Bacteria</taxon>
        <taxon>Pseudomonadati</taxon>
        <taxon>Myxococcota</taxon>
        <taxon>Polyangia</taxon>
        <taxon>Polyangiales</taxon>
        <taxon>Sandaracinaceae</taxon>
        <taxon>Sandaracinus</taxon>
    </lineage>
</organism>
<dbReference type="InterPro" id="IPR050096">
    <property type="entry name" value="Bacterial_rp_bL28"/>
</dbReference>
<dbReference type="NCBIfam" id="TIGR00009">
    <property type="entry name" value="L28"/>
    <property type="match status" value="1"/>
</dbReference>
<comment type="similarity">
    <text evidence="1 5">Belongs to the bacterial ribosomal protein bL28 family.</text>
</comment>
<evidence type="ECO:0000256" key="5">
    <source>
        <dbReference type="HAMAP-Rule" id="MF_00373"/>
    </source>
</evidence>
<evidence type="ECO:0000313" key="6">
    <source>
        <dbReference type="EMBL" id="AKF07043.1"/>
    </source>
</evidence>
<keyword evidence="2 5" id="KW-0689">Ribosomal protein</keyword>
<dbReference type="HAMAP" id="MF_00373">
    <property type="entry name" value="Ribosomal_bL28"/>
    <property type="match status" value="1"/>
</dbReference>
<evidence type="ECO:0000313" key="7">
    <source>
        <dbReference type="Proteomes" id="UP000034883"/>
    </source>
</evidence>
<dbReference type="SUPFAM" id="SSF143800">
    <property type="entry name" value="L28p-like"/>
    <property type="match status" value="1"/>
</dbReference>
<evidence type="ECO:0000256" key="1">
    <source>
        <dbReference type="ARBA" id="ARBA00008760"/>
    </source>
</evidence>
<dbReference type="Pfam" id="PF00830">
    <property type="entry name" value="Ribosomal_L28"/>
    <property type="match status" value="1"/>
</dbReference>
<protein>
    <recommendedName>
        <fullName evidence="4 5">Large ribosomal subunit protein bL28</fullName>
    </recommendedName>
</protein>
<sequence length="63" mass="7057">MAYRCAVCEKGAQAAHNVSHSNRKSRKWQQPNLQSVHVMIDGTPKHVRVCTRCIRSGKIIKAA</sequence>
<dbReference type="Gene3D" id="2.30.170.40">
    <property type="entry name" value="Ribosomal protein L28/L24"/>
    <property type="match status" value="1"/>
</dbReference>
<accession>A0A0F6W464</accession>
<reference evidence="6 7" key="1">
    <citation type="submission" date="2015-03" db="EMBL/GenBank/DDBJ databases">
        <title>Genome assembly of Sandaracinus amylolyticus DSM 53668.</title>
        <authorList>
            <person name="Sharma G."/>
            <person name="Subramanian S."/>
        </authorList>
    </citation>
    <scope>NUCLEOTIDE SEQUENCE [LARGE SCALE GENOMIC DNA]</scope>
    <source>
        <strain evidence="6 7">DSM 53668</strain>
    </source>
</reference>
<dbReference type="Proteomes" id="UP000034883">
    <property type="component" value="Chromosome"/>
</dbReference>
<gene>
    <name evidence="5" type="primary">rpmB</name>
    <name evidence="6" type="ORF">DB32_004192</name>
</gene>
<name>A0A0F6W464_9BACT</name>
<dbReference type="InterPro" id="IPR026569">
    <property type="entry name" value="Ribosomal_bL28"/>
</dbReference>
<dbReference type="GO" id="GO:1990904">
    <property type="term" value="C:ribonucleoprotein complex"/>
    <property type="evidence" value="ECO:0007669"/>
    <property type="project" value="UniProtKB-KW"/>
</dbReference>
<dbReference type="GO" id="GO:0003735">
    <property type="term" value="F:structural constituent of ribosome"/>
    <property type="evidence" value="ECO:0007669"/>
    <property type="project" value="InterPro"/>
</dbReference>
<dbReference type="GO" id="GO:0005840">
    <property type="term" value="C:ribosome"/>
    <property type="evidence" value="ECO:0007669"/>
    <property type="project" value="UniProtKB-KW"/>
</dbReference>
<keyword evidence="7" id="KW-1185">Reference proteome</keyword>
<proteinExistence type="inferred from homology"/>
<keyword evidence="3 5" id="KW-0687">Ribonucleoprotein</keyword>
<dbReference type="InterPro" id="IPR034704">
    <property type="entry name" value="Ribosomal_bL28/bL31-like_sf"/>
</dbReference>
<dbReference type="InterPro" id="IPR037147">
    <property type="entry name" value="Ribosomal_bL28_sf"/>
</dbReference>
<dbReference type="STRING" id="927083.DB32_004192"/>